<evidence type="ECO:0008006" key="6">
    <source>
        <dbReference type="Google" id="ProtNLM"/>
    </source>
</evidence>
<gene>
    <name evidence="4" type="ORF">GGX14DRAFT_579467</name>
</gene>
<dbReference type="Pfam" id="PF18718">
    <property type="entry name" value="CxC5"/>
    <property type="match status" value="1"/>
</dbReference>
<evidence type="ECO:0000313" key="5">
    <source>
        <dbReference type="Proteomes" id="UP001219525"/>
    </source>
</evidence>
<sequence>MNSPLDFTATVQYIELLGLLKPTLEWTQASDLRDPPLSLPLHIYDFLNASLDISDDIGRLAWEQLREVAWSRAYTAAELLAARTKHINTFLQHGLPRGIGLYSLEPATHTCVDPECFQRSRVDPSAHLNRELVEPLTSKITIFTKEFGSVPDFATSRYCRQCNTRYYSNYFVHTNATIRTYYADHNQFLQISGHFYIDCDLCELFSLMMVTSWTSATNCAHTYNDGLGNSSVASALPANWPYTFEIDVEDVWNGFFLHNLLLDCTTRSEVLQLPHHAESQSERLRPALLARNLRMVGPGQDAWNHACDTCCWFDERDDGSTYVVRSTVTDGITLGRPCCSVHDCFERLPTVKHRFCELHRALNKRCVVTDCEQDAERGFRTCVLPEHRSLESYYYLQGKAMFQLKHRLERLKVSQPHDSRSLGSKSPLQERVVDEQSGQLLPAHDEAATVEDESFEGAGADADEDVVIDADGICDGKPETGNRTFRARFGRRRTHNEELCVASCGVILGRATFYGSEAPNGVRSFWMKLFPTKRALPQVLWHDNNCRIVAMLRNDPDPELAHYFDSCALPVDIFHFKCKHKDRDEDCGRNCNAYIWPELRTADGQWRFNSSAAEQANAWLGGFQSMVREMAAERYDFFLDEMIRRRNISIIKVLERRGQAPHSIPREDLLDGRAGAPQVYLPIPHTLASPYSRGQLILKRKPDPRHLPPRSLNPRYFPPHSPRPNLPVPAARLRPRVEEHCFLLSAMHVLMPAPAAHARYPRPGPPLAPTSSNTLRPPSTARACIAPPAAYARNVPLIAPPLHMSHRPLHAHCRIAAHLAPRAGGDRRGRVERARRIPGVRDVRGIRMQLQALPASPPRSVCPTAAACTRAIAVSRALESVRVRPLAWVIRVVDIAQHARAALAFGRQRRPAARVRHAAPRARDRCKLRALALARDLAAAARTMRAIVSPPRCTPRWHMARAVHAHALRPPPPRAPRVPSVCAAMGAPRAPSVHAAMVSAHSRGSSACRMSYAADGGACAGHRAARARGARVRAAAASRCASAACCTTRARSLQAAALALVRDLATAARTTRAIVSPPRRAPRAPSLASCALSSARVSADSRGHPRTGCTGEATLNDVSTLGAVSV</sequence>
<feature type="region of interest" description="Disordered" evidence="1">
    <location>
        <begin position="761"/>
        <end position="780"/>
    </location>
</feature>
<keyword evidence="5" id="KW-1185">Reference proteome</keyword>
<dbReference type="EMBL" id="JARJCW010000141">
    <property type="protein sequence ID" value="KAJ7190873.1"/>
    <property type="molecule type" value="Genomic_DNA"/>
</dbReference>
<reference evidence="4" key="1">
    <citation type="submission" date="2023-03" db="EMBL/GenBank/DDBJ databases">
        <title>Massive genome expansion in bonnet fungi (Mycena s.s.) driven by repeated elements and novel gene families across ecological guilds.</title>
        <authorList>
            <consortium name="Lawrence Berkeley National Laboratory"/>
            <person name="Harder C.B."/>
            <person name="Miyauchi S."/>
            <person name="Viragh M."/>
            <person name="Kuo A."/>
            <person name="Thoen E."/>
            <person name="Andreopoulos B."/>
            <person name="Lu D."/>
            <person name="Skrede I."/>
            <person name="Drula E."/>
            <person name="Henrissat B."/>
            <person name="Morin E."/>
            <person name="Kohler A."/>
            <person name="Barry K."/>
            <person name="LaButti K."/>
            <person name="Morin E."/>
            <person name="Salamov A."/>
            <person name="Lipzen A."/>
            <person name="Mereny Z."/>
            <person name="Hegedus B."/>
            <person name="Baldrian P."/>
            <person name="Stursova M."/>
            <person name="Weitz H."/>
            <person name="Taylor A."/>
            <person name="Grigoriev I.V."/>
            <person name="Nagy L.G."/>
            <person name="Martin F."/>
            <person name="Kauserud H."/>
        </authorList>
    </citation>
    <scope>NUCLEOTIDE SEQUENCE</scope>
    <source>
        <strain evidence="4">9144</strain>
    </source>
</reference>
<dbReference type="Proteomes" id="UP001219525">
    <property type="component" value="Unassembled WGS sequence"/>
</dbReference>
<dbReference type="InterPro" id="IPR041539">
    <property type="entry name" value="CxC5"/>
</dbReference>
<proteinExistence type="predicted"/>
<dbReference type="AlphaFoldDB" id="A0AAD6XYK3"/>
<organism evidence="4 5">
    <name type="scientific">Mycena pura</name>
    <dbReference type="NCBI Taxonomy" id="153505"/>
    <lineage>
        <taxon>Eukaryota</taxon>
        <taxon>Fungi</taxon>
        <taxon>Dikarya</taxon>
        <taxon>Basidiomycota</taxon>
        <taxon>Agaricomycotina</taxon>
        <taxon>Agaricomycetes</taxon>
        <taxon>Agaricomycetidae</taxon>
        <taxon>Agaricales</taxon>
        <taxon>Marasmiineae</taxon>
        <taxon>Mycenaceae</taxon>
        <taxon>Mycena</taxon>
    </lineage>
</organism>
<accession>A0AAD6XYK3</accession>
<evidence type="ECO:0000256" key="1">
    <source>
        <dbReference type="SAM" id="MobiDB-lite"/>
    </source>
</evidence>
<dbReference type="InterPro" id="IPR040898">
    <property type="entry name" value="CxC6"/>
</dbReference>
<name>A0AAD6XYK3_9AGAR</name>
<feature type="domain" description="CxC6 like cysteine cluster associated with KDZ" evidence="3">
    <location>
        <begin position="328"/>
        <end position="392"/>
    </location>
</feature>
<evidence type="ECO:0000313" key="4">
    <source>
        <dbReference type="EMBL" id="KAJ7190873.1"/>
    </source>
</evidence>
<evidence type="ECO:0000259" key="3">
    <source>
        <dbReference type="Pfam" id="PF18721"/>
    </source>
</evidence>
<evidence type="ECO:0000259" key="2">
    <source>
        <dbReference type="Pfam" id="PF18718"/>
    </source>
</evidence>
<feature type="domain" description="CxC5 like cysteine cluster associated with KDZ" evidence="2">
    <location>
        <begin position="101"/>
        <end position="225"/>
    </location>
</feature>
<comment type="caution">
    <text evidence="4">The sequence shown here is derived from an EMBL/GenBank/DDBJ whole genome shotgun (WGS) entry which is preliminary data.</text>
</comment>
<dbReference type="Pfam" id="PF18721">
    <property type="entry name" value="CxC6"/>
    <property type="match status" value="1"/>
</dbReference>
<protein>
    <recommendedName>
        <fullName evidence="6">CxC5 like cysteine cluster associated with KDZ domain-containing protein</fullName>
    </recommendedName>
</protein>
<feature type="region of interest" description="Disordered" evidence="1">
    <location>
        <begin position="700"/>
        <end position="724"/>
    </location>
</feature>